<dbReference type="OrthoDB" id="10025028at2759"/>
<evidence type="ECO:0000313" key="1">
    <source>
        <dbReference type="EMBL" id="KAA0200325.1"/>
    </source>
</evidence>
<accession>A0A8E0S346</accession>
<sequence length="110" mass="11783">EQKPLDLYLALIGFRSTVSAIDPNTGQVIELPIDQPGAYIMQDGSGVLTGTQLQANIQGGKSLLKPELAQHLNQHTGYKSSVGRGGFTLAATDPRWVGVNNPRSARSINR</sequence>
<protein>
    <submittedName>
        <fullName evidence="1">Uncharacterized protein</fullName>
    </submittedName>
</protein>
<reference evidence="1" key="1">
    <citation type="submission" date="2019-05" db="EMBL/GenBank/DDBJ databases">
        <title>Annotation for the trematode Fasciolopsis buski.</title>
        <authorList>
            <person name="Choi Y.-J."/>
        </authorList>
    </citation>
    <scope>NUCLEOTIDE SEQUENCE</scope>
    <source>
        <strain evidence="1">HT</strain>
        <tissue evidence="1">Whole worm</tissue>
    </source>
</reference>
<keyword evidence="2" id="KW-1185">Reference proteome</keyword>
<comment type="caution">
    <text evidence="1">The sequence shown here is derived from an EMBL/GenBank/DDBJ whole genome shotgun (WGS) entry which is preliminary data.</text>
</comment>
<organism evidence="1 2">
    <name type="scientific">Fasciolopsis buskii</name>
    <dbReference type="NCBI Taxonomy" id="27845"/>
    <lineage>
        <taxon>Eukaryota</taxon>
        <taxon>Metazoa</taxon>
        <taxon>Spiralia</taxon>
        <taxon>Lophotrochozoa</taxon>
        <taxon>Platyhelminthes</taxon>
        <taxon>Trematoda</taxon>
        <taxon>Digenea</taxon>
        <taxon>Plagiorchiida</taxon>
        <taxon>Echinostomata</taxon>
        <taxon>Echinostomatoidea</taxon>
        <taxon>Fasciolidae</taxon>
        <taxon>Fasciolopsis</taxon>
    </lineage>
</organism>
<dbReference type="EMBL" id="LUCM01000609">
    <property type="protein sequence ID" value="KAA0200325.1"/>
    <property type="molecule type" value="Genomic_DNA"/>
</dbReference>
<name>A0A8E0S346_9TREM</name>
<gene>
    <name evidence="1" type="ORF">FBUS_09846</name>
</gene>
<dbReference type="Proteomes" id="UP000728185">
    <property type="component" value="Unassembled WGS sequence"/>
</dbReference>
<proteinExistence type="predicted"/>
<feature type="non-terminal residue" evidence="1">
    <location>
        <position position="1"/>
    </location>
</feature>
<dbReference type="AlphaFoldDB" id="A0A8E0S346"/>
<evidence type="ECO:0000313" key="2">
    <source>
        <dbReference type="Proteomes" id="UP000728185"/>
    </source>
</evidence>